<dbReference type="InterPro" id="IPR002035">
    <property type="entry name" value="VWF_A"/>
</dbReference>
<evidence type="ECO:0000313" key="4">
    <source>
        <dbReference type="Proteomes" id="UP000276770"/>
    </source>
</evidence>
<dbReference type="Proteomes" id="UP000276770">
    <property type="component" value="Unassembled WGS sequence"/>
</dbReference>
<reference evidence="3 4" key="1">
    <citation type="submission" date="2018-10" db="EMBL/GenBank/DDBJ databases">
        <title>Falsibacillus sp. genome draft.</title>
        <authorList>
            <person name="Shi S."/>
        </authorList>
    </citation>
    <scope>NUCLEOTIDE SEQUENCE [LARGE SCALE GENOMIC DNA]</scope>
    <source>
        <strain evidence="3 4">GY 10110</strain>
    </source>
</reference>
<organism evidence="3 4">
    <name type="scientific">Falsibacillus albus</name>
    <dbReference type="NCBI Taxonomy" id="2478915"/>
    <lineage>
        <taxon>Bacteria</taxon>
        <taxon>Bacillati</taxon>
        <taxon>Bacillota</taxon>
        <taxon>Bacilli</taxon>
        <taxon>Bacillales</taxon>
        <taxon>Bacillaceae</taxon>
        <taxon>Falsibacillus</taxon>
    </lineage>
</organism>
<protein>
    <submittedName>
        <fullName evidence="3">VWA domain-containing protein</fullName>
    </submittedName>
</protein>
<dbReference type="SUPFAM" id="SSF53300">
    <property type="entry name" value="vWA-like"/>
    <property type="match status" value="1"/>
</dbReference>
<feature type="region of interest" description="Disordered" evidence="1">
    <location>
        <begin position="17"/>
        <end position="58"/>
    </location>
</feature>
<evidence type="ECO:0000259" key="2">
    <source>
        <dbReference type="PROSITE" id="PS50234"/>
    </source>
</evidence>
<evidence type="ECO:0000256" key="1">
    <source>
        <dbReference type="SAM" id="MobiDB-lite"/>
    </source>
</evidence>
<dbReference type="EMBL" id="RCVZ01000023">
    <property type="protein sequence ID" value="RLQ91187.1"/>
    <property type="molecule type" value="Genomic_DNA"/>
</dbReference>
<feature type="compositionally biased region" description="Basic and acidic residues" evidence="1">
    <location>
        <begin position="17"/>
        <end position="27"/>
    </location>
</feature>
<evidence type="ECO:0000313" key="3">
    <source>
        <dbReference type="EMBL" id="RLQ91187.1"/>
    </source>
</evidence>
<dbReference type="SMART" id="SM00327">
    <property type="entry name" value="VWA"/>
    <property type="match status" value="1"/>
</dbReference>
<gene>
    <name evidence="3" type="ORF">D9X91_20950</name>
</gene>
<dbReference type="PROSITE" id="PS50234">
    <property type="entry name" value="VWFA"/>
    <property type="match status" value="1"/>
</dbReference>
<accession>A0A3L7JK84</accession>
<proteinExistence type="predicted"/>
<dbReference type="Gene3D" id="3.40.50.410">
    <property type="entry name" value="von Willebrand factor, type A domain"/>
    <property type="match status" value="1"/>
</dbReference>
<comment type="caution">
    <text evidence="3">The sequence shown here is derived from an EMBL/GenBank/DDBJ whole genome shotgun (WGS) entry which is preliminary data.</text>
</comment>
<dbReference type="Pfam" id="PF13519">
    <property type="entry name" value="VWA_2"/>
    <property type="match status" value="1"/>
</dbReference>
<dbReference type="AlphaFoldDB" id="A0A3L7JK84"/>
<dbReference type="InterPro" id="IPR036465">
    <property type="entry name" value="vWFA_dom_sf"/>
</dbReference>
<feature type="compositionally biased region" description="Polar residues" evidence="1">
    <location>
        <begin position="28"/>
        <end position="49"/>
    </location>
</feature>
<keyword evidence="4" id="KW-1185">Reference proteome</keyword>
<feature type="domain" description="VWFA" evidence="2">
    <location>
        <begin position="153"/>
        <end position="341"/>
    </location>
</feature>
<sequence length="455" mass="51456">MLSVTIILLLALGACDSKNDSKNEQHNSQKTSETNKSNPTDDQNSTPSSGDGEVNAQPLPSTYTELASLKMGEHADIDPKLNESEKVVNTFSKLPDIKDNPSHNKLDQFYNELLKMVQQDYKGPEEAIKRLKFEAIGSPEIEDPRYQFKDNLNVEIILDASGSMAQKINGTSKMDTAKSTIMNFVKELPKGAKVGIRVYGNKGSNSDSDKQLSCNSSDVMYPISAFDSNQFQSALGKIKPTGWTPIALALNQAQKDLTNYEGNKNTNIVYLVSDGISTCDDDPIKAAKQLYDSNISPIINVIGFDVDSKGENQLQQIANTTEGIYQTVSDENELQKEFERINDLAKRWEDWKKHNTQKIDLKHMQNNLDIFSYTTEEEMKAVNEGTRIGIILSMLKEDKKMSSESLLYLKDKNREYHQWIRDEIQKFNEQLKSMNDKNYAEAIKELEDKYQKNKQ</sequence>
<name>A0A3L7JK84_9BACI</name>